<name>A0AAD8PQ76_9PEZI</name>
<dbReference type="GeneID" id="85443039"/>
<comment type="caution">
    <text evidence="1">The sequence shown here is derived from an EMBL/GenBank/DDBJ whole genome shotgun (WGS) entry which is preliminary data.</text>
</comment>
<protein>
    <submittedName>
        <fullName evidence="1">Uncharacterized protein</fullName>
    </submittedName>
</protein>
<evidence type="ECO:0000313" key="2">
    <source>
        <dbReference type="Proteomes" id="UP001230504"/>
    </source>
</evidence>
<dbReference type="EMBL" id="JAHLJV010000077">
    <property type="protein sequence ID" value="KAK1574297.1"/>
    <property type="molecule type" value="Genomic_DNA"/>
</dbReference>
<dbReference type="AlphaFoldDB" id="A0AAD8PQ76"/>
<dbReference type="Proteomes" id="UP001230504">
    <property type="component" value="Unassembled WGS sequence"/>
</dbReference>
<organism evidence="1 2">
    <name type="scientific">Colletotrichum navitas</name>
    <dbReference type="NCBI Taxonomy" id="681940"/>
    <lineage>
        <taxon>Eukaryota</taxon>
        <taxon>Fungi</taxon>
        <taxon>Dikarya</taxon>
        <taxon>Ascomycota</taxon>
        <taxon>Pezizomycotina</taxon>
        <taxon>Sordariomycetes</taxon>
        <taxon>Hypocreomycetidae</taxon>
        <taxon>Glomerellales</taxon>
        <taxon>Glomerellaceae</taxon>
        <taxon>Colletotrichum</taxon>
        <taxon>Colletotrichum graminicola species complex</taxon>
    </lineage>
</organism>
<gene>
    <name evidence="1" type="ORF">LY79DRAFT_566262</name>
</gene>
<keyword evidence="2" id="KW-1185">Reference proteome</keyword>
<proteinExistence type="predicted"/>
<dbReference type="RefSeq" id="XP_060409834.1">
    <property type="nucleotide sequence ID" value="XM_060558799.1"/>
</dbReference>
<accession>A0AAD8PQ76</accession>
<reference evidence="1" key="1">
    <citation type="submission" date="2021-06" db="EMBL/GenBank/DDBJ databases">
        <title>Comparative genomics, transcriptomics and evolutionary studies reveal genomic signatures of adaptation to plant cell wall in hemibiotrophic fungi.</title>
        <authorList>
            <consortium name="DOE Joint Genome Institute"/>
            <person name="Baroncelli R."/>
            <person name="Diaz J.F."/>
            <person name="Benocci T."/>
            <person name="Peng M."/>
            <person name="Battaglia E."/>
            <person name="Haridas S."/>
            <person name="Andreopoulos W."/>
            <person name="Labutti K."/>
            <person name="Pangilinan J."/>
            <person name="Floch G.L."/>
            <person name="Makela M.R."/>
            <person name="Henrissat B."/>
            <person name="Grigoriev I.V."/>
            <person name="Crouch J.A."/>
            <person name="De Vries R.P."/>
            <person name="Sukno S.A."/>
            <person name="Thon M.R."/>
        </authorList>
    </citation>
    <scope>NUCLEOTIDE SEQUENCE</scope>
    <source>
        <strain evidence="1">CBS 125086</strain>
    </source>
</reference>
<evidence type="ECO:0000313" key="1">
    <source>
        <dbReference type="EMBL" id="KAK1574297.1"/>
    </source>
</evidence>
<sequence>MWARRCSSSLSNCSCGPPPAARHVHDVKVPRVESPGRKSPVVPTKRGATATIPAVRSGEASGMTGWRTTSPNYQPAYCQTRATQRPTGKCFGRVILNAAASSYPESSMSPGRCILTSRVMSRLPWAIRDGWTCHARDVWCCWTAPKGIDFGTIQRSIT</sequence>